<name>A0A3S3NR66_9ACAR</name>
<protein>
    <submittedName>
        <fullName evidence="4">Choline kinase alpha-like protein</fullName>
    </submittedName>
</protein>
<sequence>MVDLCDEYLSPVWTEVDFDSIEFKRMDTGSKVATIEDINRPEISAAIAKKLAKIHSLDLPICKLPDYIEMLSEKFKVKSKTINLDKFSEQECKIIENLIAFKIDDELKWLSAVASKIGHRVVLCHNDLSLDNFLIKTEDERDQL</sequence>
<evidence type="ECO:0000256" key="1">
    <source>
        <dbReference type="ARBA" id="ARBA00023209"/>
    </source>
</evidence>
<dbReference type="GO" id="GO:0004305">
    <property type="term" value="F:ethanolamine kinase activity"/>
    <property type="evidence" value="ECO:0007669"/>
    <property type="project" value="TreeGrafter"/>
</dbReference>
<dbReference type="InterPro" id="IPR011009">
    <property type="entry name" value="Kinase-like_dom_sf"/>
</dbReference>
<evidence type="ECO:0000313" key="4">
    <source>
        <dbReference type="EMBL" id="RWS00243.1"/>
    </source>
</evidence>
<dbReference type="PANTHER" id="PTHR22603:SF93">
    <property type="entry name" value="RE24176P"/>
    <property type="match status" value="1"/>
</dbReference>
<dbReference type="GO" id="GO:0004103">
    <property type="term" value="F:choline kinase activity"/>
    <property type="evidence" value="ECO:0007669"/>
    <property type="project" value="TreeGrafter"/>
</dbReference>
<comment type="similarity">
    <text evidence="3">Belongs to the choline/ethanolamine kinase family.</text>
</comment>
<keyword evidence="4" id="KW-0418">Kinase</keyword>
<dbReference type="SUPFAM" id="SSF56112">
    <property type="entry name" value="Protein kinase-like (PK-like)"/>
    <property type="match status" value="1"/>
</dbReference>
<comment type="caution">
    <text evidence="4">The sequence shown here is derived from an EMBL/GenBank/DDBJ whole genome shotgun (WGS) entry which is preliminary data.</text>
</comment>
<evidence type="ECO:0000256" key="3">
    <source>
        <dbReference type="ARBA" id="ARBA00038211"/>
    </source>
</evidence>
<dbReference type="EMBL" id="NCKU01011952">
    <property type="protein sequence ID" value="RWS00243.1"/>
    <property type="molecule type" value="Genomic_DNA"/>
</dbReference>
<dbReference type="GO" id="GO:0005737">
    <property type="term" value="C:cytoplasm"/>
    <property type="evidence" value="ECO:0007669"/>
    <property type="project" value="TreeGrafter"/>
</dbReference>
<keyword evidence="1" id="KW-0443">Lipid metabolism</keyword>
<dbReference type="Proteomes" id="UP000285301">
    <property type="component" value="Unassembled WGS sequence"/>
</dbReference>
<keyword evidence="1" id="KW-0444">Lipid biosynthesis</keyword>
<keyword evidence="5" id="KW-1185">Reference proteome</keyword>
<keyword evidence="2" id="KW-1208">Phospholipid metabolism</keyword>
<dbReference type="AlphaFoldDB" id="A0A3S3NR66"/>
<organism evidence="4 5">
    <name type="scientific">Dinothrombium tinctorium</name>
    <dbReference type="NCBI Taxonomy" id="1965070"/>
    <lineage>
        <taxon>Eukaryota</taxon>
        <taxon>Metazoa</taxon>
        <taxon>Ecdysozoa</taxon>
        <taxon>Arthropoda</taxon>
        <taxon>Chelicerata</taxon>
        <taxon>Arachnida</taxon>
        <taxon>Acari</taxon>
        <taxon>Acariformes</taxon>
        <taxon>Trombidiformes</taxon>
        <taxon>Prostigmata</taxon>
        <taxon>Anystina</taxon>
        <taxon>Parasitengona</taxon>
        <taxon>Trombidioidea</taxon>
        <taxon>Trombidiidae</taxon>
        <taxon>Dinothrombium</taxon>
    </lineage>
</organism>
<gene>
    <name evidence="4" type="ORF">B4U79_18692</name>
</gene>
<dbReference type="PANTHER" id="PTHR22603">
    <property type="entry name" value="CHOLINE/ETHANOALAMINE KINASE"/>
    <property type="match status" value="1"/>
</dbReference>
<evidence type="ECO:0000313" key="5">
    <source>
        <dbReference type="Proteomes" id="UP000285301"/>
    </source>
</evidence>
<dbReference type="STRING" id="1965070.A0A3S3NR66"/>
<keyword evidence="4" id="KW-0808">Transferase</keyword>
<dbReference type="Gene3D" id="3.90.1200.10">
    <property type="match status" value="1"/>
</dbReference>
<accession>A0A3S3NR66</accession>
<dbReference type="Pfam" id="PF01633">
    <property type="entry name" value="Choline_kinase"/>
    <property type="match status" value="1"/>
</dbReference>
<proteinExistence type="inferred from homology"/>
<keyword evidence="1" id="KW-0594">Phospholipid biosynthesis</keyword>
<dbReference type="GO" id="GO:0006646">
    <property type="term" value="P:phosphatidylethanolamine biosynthetic process"/>
    <property type="evidence" value="ECO:0007669"/>
    <property type="project" value="TreeGrafter"/>
</dbReference>
<reference evidence="4 5" key="1">
    <citation type="journal article" date="2018" name="Gigascience">
        <title>Genomes of trombidid mites reveal novel predicted allergens and laterally-transferred genes associated with secondary metabolism.</title>
        <authorList>
            <person name="Dong X."/>
            <person name="Chaisiri K."/>
            <person name="Xia D."/>
            <person name="Armstrong S.D."/>
            <person name="Fang Y."/>
            <person name="Donnelly M.J."/>
            <person name="Kadowaki T."/>
            <person name="McGarry J.W."/>
            <person name="Darby A.C."/>
            <person name="Makepeace B.L."/>
        </authorList>
    </citation>
    <scope>NUCLEOTIDE SEQUENCE [LARGE SCALE GENOMIC DNA]</scope>
    <source>
        <strain evidence="4">UoL-WK</strain>
    </source>
</reference>
<evidence type="ECO:0000256" key="2">
    <source>
        <dbReference type="ARBA" id="ARBA00023264"/>
    </source>
</evidence>